<comment type="caution">
    <text evidence="1">The sequence shown here is derived from an EMBL/GenBank/DDBJ whole genome shotgun (WGS) entry which is preliminary data.</text>
</comment>
<accession>A0A8T2TIH0</accession>
<evidence type="ECO:0000313" key="1">
    <source>
        <dbReference type="EMBL" id="KAH7421623.1"/>
    </source>
</evidence>
<dbReference type="EMBL" id="CM035418">
    <property type="protein sequence ID" value="KAH7421623.1"/>
    <property type="molecule type" value="Genomic_DNA"/>
</dbReference>
<proteinExistence type="predicted"/>
<protein>
    <submittedName>
        <fullName evidence="1">Uncharacterized protein</fullName>
    </submittedName>
</protein>
<dbReference type="AlphaFoldDB" id="A0A8T2TIH0"/>
<evidence type="ECO:0000313" key="2">
    <source>
        <dbReference type="Proteomes" id="UP000825935"/>
    </source>
</evidence>
<dbReference type="Proteomes" id="UP000825935">
    <property type="component" value="Chromosome 13"/>
</dbReference>
<keyword evidence="2" id="KW-1185">Reference proteome</keyword>
<organism evidence="1 2">
    <name type="scientific">Ceratopteris richardii</name>
    <name type="common">Triangle waterfern</name>
    <dbReference type="NCBI Taxonomy" id="49495"/>
    <lineage>
        <taxon>Eukaryota</taxon>
        <taxon>Viridiplantae</taxon>
        <taxon>Streptophyta</taxon>
        <taxon>Embryophyta</taxon>
        <taxon>Tracheophyta</taxon>
        <taxon>Polypodiopsida</taxon>
        <taxon>Polypodiidae</taxon>
        <taxon>Polypodiales</taxon>
        <taxon>Pteridineae</taxon>
        <taxon>Pteridaceae</taxon>
        <taxon>Parkerioideae</taxon>
        <taxon>Ceratopteris</taxon>
    </lineage>
</organism>
<sequence>MNLLDECLPPFTPLYDSDHVFLQVPLRSSLIVVHPVFHVSKLRPYISRDDNCVDGLVALENRTSQSDVPVQDLDKRDRKLWNRFILEYLEAWTNHPLIYATQELEALIRKHFPSLITEGTPLSFYSVLYDHGIRGLRHIRWIRV</sequence>
<dbReference type="OrthoDB" id="1939135at2759"/>
<gene>
    <name evidence="1" type="ORF">KP509_13G067900</name>
</gene>
<name>A0A8T2TIH0_CERRI</name>
<reference evidence="1" key="1">
    <citation type="submission" date="2021-08" db="EMBL/GenBank/DDBJ databases">
        <title>WGS assembly of Ceratopteris richardii.</title>
        <authorList>
            <person name="Marchant D.B."/>
            <person name="Chen G."/>
            <person name="Jenkins J."/>
            <person name="Shu S."/>
            <person name="Leebens-Mack J."/>
            <person name="Grimwood J."/>
            <person name="Schmutz J."/>
            <person name="Soltis P."/>
            <person name="Soltis D."/>
            <person name="Chen Z.-H."/>
        </authorList>
    </citation>
    <scope>NUCLEOTIDE SEQUENCE</scope>
    <source>
        <strain evidence="1">Whitten #5841</strain>
        <tissue evidence="1">Leaf</tissue>
    </source>
</reference>